<feature type="signal peptide" evidence="1">
    <location>
        <begin position="1"/>
        <end position="20"/>
    </location>
</feature>
<evidence type="ECO:0000256" key="1">
    <source>
        <dbReference type="SAM" id="SignalP"/>
    </source>
</evidence>
<dbReference type="EMBL" id="KK100431">
    <property type="protein sequence ID" value="KIZ05973.1"/>
    <property type="molecule type" value="Genomic_DNA"/>
</dbReference>
<sequence length="182" mass="16985">MCHLCWAVLLAAALLNTANATGQGARGLLADITATGGTTVVGGAKPTVVSDTPVADPAATINSAMAQQSQAMAQFGQDMNAAAAQMAQGAGMMAGSLTAPAASPFVFPAGFAVQSPAAAPVAPKAAAAAPASAPAPVAAPAAPAAAAAPAPKPAASSAGGVVRSGAVHCVAIAAALSFAAFA</sequence>
<gene>
    <name evidence="2" type="ORF">MNEG_1981</name>
</gene>
<dbReference type="KEGG" id="mng:MNEG_1981"/>
<dbReference type="GeneID" id="25734859"/>
<protein>
    <submittedName>
        <fullName evidence="2">Uncharacterized protein</fullName>
    </submittedName>
</protein>
<organism evidence="2 3">
    <name type="scientific">Monoraphidium neglectum</name>
    <dbReference type="NCBI Taxonomy" id="145388"/>
    <lineage>
        <taxon>Eukaryota</taxon>
        <taxon>Viridiplantae</taxon>
        <taxon>Chlorophyta</taxon>
        <taxon>core chlorophytes</taxon>
        <taxon>Chlorophyceae</taxon>
        <taxon>CS clade</taxon>
        <taxon>Sphaeropleales</taxon>
        <taxon>Selenastraceae</taxon>
        <taxon>Monoraphidium</taxon>
    </lineage>
</organism>
<dbReference type="RefSeq" id="XP_013904992.1">
    <property type="nucleotide sequence ID" value="XM_014049538.1"/>
</dbReference>
<reference evidence="2 3" key="1">
    <citation type="journal article" date="2013" name="BMC Genomics">
        <title>Reconstruction of the lipid metabolism for the microalga Monoraphidium neglectum from its genome sequence reveals characteristics suitable for biofuel production.</title>
        <authorList>
            <person name="Bogen C."/>
            <person name="Al-Dilaimi A."/>
            <person name="Albersmeier A."/>
            <person name="Wichmann J."/>
            <person name="Grundmann M."/>
            <person name="Rupp O."/>
            <person name="Lauersen K.J."/>
            <person name="Blifernez-Klassen O."/>
            <person name="Kalinowski J."/>
            <person name="Goesmann A."/>
            <person name="Mussgnug J.H."/>
            <person name="Kruse O."/>
        </authorList>
    </citation>
    <scope>NUCLEOTIDE SEQUENCE [LARGE SCALE GENOMIC DNA]</scope>
    <source>
        <strain evidence="2 3">SAG 48.87</strain>
    </source>
</reference>
<evidence type="ECO:0000313" key="3">
    <source>
        <dbReference type="Proteomes" id="UP000054498"/>
    </source>
</evidence>
<name>A0A0D2K6L7_9CHLO</name>
<accession>A0A0D2K6L7</accession>
<keyword evidence="1" id="KW-0732">Signal</keyword>
<keyword evidence="3" id="KW-1185">Reference proteome</keyword>
<dbReference type="AlphaFoldDB" id="A0A0D2K6L7"/>
<dbReference type="Proteomes" id="UP000054498">
    <property type="component" value="Unassembled WGS sequence"/>
</dbReference>
<proteinExistence type="predicted"/>
<feature type="chain" id="PRO_5002245473" evidence="1">
    <location>
        <begin position="21"/>
        <end position="182"/>
    </location>
</feature>
<evidence type="ECO:0000313" key="2">
    <source>
        <dbReference type="EMBL" id="KIZ05973.1"/>
    </source>
</evidence>